<organism evidence="2 3">
    <name type="scientific">Aphis glycines</name>
    <name type="common">Soybean aphid</name>
    <dbReference type="NCBI Taxonomy" id="307491"/>
    <lineage>
        <taxon>Eukaryota</taxon>
        <taxon>Metazoa</taxon>
        <taxon>Ecdysozoa</taxon>
        <taxon>Arthropoda</taxon>
        <taxon>Hexapoda</taxon>
        <taxon>Insecta</taxon>
        <taxon>Pterygota</taxon>
        <taxon>Neoptera</taxon>
        <taxon>Paraneoptera</taxon>
        <taxon>Hemiptera</taxon>
        <taxon>Sternorrhyncha</taxon>
        <taxon>Aphidomorpha</taxon>
        <taxon>Aphidoidea</taxon>
        <taxon>Aphididae</taxon>
        <taxon>Aphidini</taxon>
        <taxon>Aphis</taxon>
        <taxon>Aphis</taxon>
    </lineage>
</organism>
<keyword evidence="1" id="KW-0812">Transmembrane</keyword>
<feature type="transmembrane region" description="Helical" evidence="1">
    <location>
        <begin position="68"/>
        <end position="87"/>
    </location>
</feature>
<comment type="caution">
    <text evidence="2">The sequence shown here is derived from an EMBL/GenBank/DDBJ whole genome shotgun (WGS) entry which is preliminary data.</text>
</comment>
<name>A0A6G0U435_APHGL</name>
<dbReference type="EMBL" id="VYZN01000009">
    <property type="protein sequence ID" value="KAE9542986.1"/>
    <property type="molecule type" value="Genomic_DNA"/>
</dbReference>
<gene>
    <name evidence="2" type="ORF">AGLY_002897</name>
</gene>
<proteinExistence type="predicted"/>
<accession>A0A6G0U435</accession>
<evidence type="ECO:0000313" key="2">
    <source>
        <dbReference type="EMBL" id="KAE9542986.1"/>
    </source>
</evidence>
<reference evidence="2 3" key="1">
    <citation type="submission" date="2019-08" db="EMBL/GenBank/DDBJ databases">
        <title>The genome of the soybean aphid Biotype 1, its phylome, world population structure and adaptation to the North American continent.</title>
        <authorList>
            <person name="Giordano R."/>
            <person name="Donthu R.K."/>
            <person name="Hernandez A.G."/>
            <person name="Wright C.L."/>
            <person name="Zimin A.V."/>
        </authorList>
    </citation>
    <scope>NUCLEOTIDE SEQUENCE [LARGE SCALE GENOMIC DNA]</scope>
    <source>
        <tissue evidence="2">Whole aphids</tissue>
    </source>
</reference>
<protein>
    <recommendedName>
        <fullName evidence="4">Transmembrane protein</fullName>
    </recommendedName>
</protein>
<keyword evidence="1" id="KW-1133">Transmembrane helix</keyword>
<dbReference type="AlphaFoldDB" id="A0A6G0U435"/>
<keyword evidence="1" id="KW-0472">Membrane</keyword>
<sequence>MATTQLAHISRTIKTFFRRNLTTCINNKMMNSYKRLKLRTQINFINALLYLNCIVYHIYHFIIKFSNIYDTLYTYIVYCYTLCYVIFKHIQVLQNMTKIYHTQKFITIINIHTETRLNSLNVFSKFSIDLVLDIIKSNKKKHLKSEKYVQLTEIIQKRDKITQGQTFLKRSMNES</sequence>
<evidence type="ECO:0008006" key="4">
    <source>
        <dbReference type="Google" id="ProtNLM"/>
    </source>
</evidence>
<evidence type="ECO:0000313" key="3">
    <source>
        <dbReference type="Proteomes" id="UP000475862"/>
    </source>
</evidence>
<feature type="transmembrane region" description="Helical" evidence="1">
    <location>
        <begin position="44"/>
        <end position="62"/>
    </location>
</feature>
<dbReference type="Proteomes" id="UP000475862">
    <property type="component" value="Unassembled WGS sequence"/>
</dbReference>
<keyword evidence="3" id="KW-1185">Reference proteome</keyword>
<evidence type="ECO:0000256" key="1">
    <source>
        <dbReference type="SAM" id="Phobius"/>
    </source>
</evidence>